<dbReference type="PANTHER" id="PTHR42806">
    <property type="entry name" value="GLYCINE CLEAVAGE SYSTEM P-PROTEIN"/>
    <property type="match status" value="1"/>
</dbReference>
<evidence type="ECO:0000313" key="6">
    <source>
        <dbReference type="EMBL" id="SNB66180.1"/>
    </source>
</evidence>
<dbReference type="Gene3D" id="3.40.640.10">
    <property type="entry name" value="Type I PLP-dependent aspartate aminotransferase-like (Major domain)"/>
    <property type="match status" value="1"/>
</dbReference>
<evidence type="ECO:0000313" key="7">
    <source>
        <dbReference type="Proteomes" id="UP000197025"/>
    </source>
</evidence>
<dbReference type="Proteomes" id="UP000197025">
    <property type="component" value="Unassembled WGS sequence"/>
</dbReference>
<dbReference type="InterPro" id="IPR049315">
    <property type="entry name" value="GDC-P_N"/>
</dbReference>
<dbReference type="InterPro" id="IPR015424">
    <property type="entry name" value="PyrdxlP-dep_Trfase"/>
</dbReference>
<reference evidence="7" key="1">
    <citation type="submission" date="2017-06" db="EMBL/GenBank/DDBJ databases">
        <authorList>
            <person name="Varghese N."/>
            <person name="Submissions S."/>
        </authorList>
    </citation>
    <scope>NUCLEOTIDE SEQUENCE [LARGE SCALE GENOMIC DNA]</scope>
    <source>
        <strain evidence="7">JAD2</strain>
    </source>
</reference>
<dbReference type="InterPro" id="IPR015421">
    <property type="entry name" value="PyrdxlP-dep_Trfase_major"/>
</dbReference>
<dbReference type="FunCoup" id="A0A212R2G0">
    <property type="interactions" value="66"/>
</dbReference>
<dbReference type="CDD" id="cd00613">
    <property type="entry name" value="GDC-P"/>
    <property type="match status" value="1"/>
</dbReference>
<organism evidence="6 7">
    <name type="scientific">Thermoflexus hugenholtzii JAD2</name>
    <dbReference type="NCBI Taxonomy" id="877466"/>
    <lineage>
        <taxon>Bacteria</taxon>
        <taxon>Bacillati</taxon>
        <taxon>Chloroflexota</taxon>
        <taxon>Thermoflexia</taxon>
        <taxon>Thermoflexales</taxon>
        <taxon>Thermoflexaceae</taxon>
        <taxon>Thermoflexus</taxon>
    </lineage>
</organism>
<dbReference type="InterPro" id="IPR023010">
    <property type="entry name" value="GcvPA"/>
</dbReference>
<dbReference type="OrthoDB" id="9771867at2"/>
<evidence type="ECO:0000259" key="5">
    <source>
        <dbReference type="Pfam" id="PF02347"/>
    </source>
</evidence>
<dbReference type="InParanoid" id="A0A212R2G0"/>
<dbReference type="PANTHER" id="PTHR42806:SF1">
    <property type="entry name" value="GLYCINE DEHYDROGENASE (DECARBOXYLATING)"/>
    <property type="match status" value="1"/>
</dbReference>
<dbReference type="InterPro" id="IPR020581">
    <property type="entry name" value="GDC_P"/>
</dbReference>
<comment type="catalytic activity">
    <reaction evidence="3 4">
        <text>N(6)-[(R)-lipoyl]-L-lysyl-[glycine-cleavage complex H protein] + glycine + H(+) = N(6)-[(R)-S(8)-aminomethyldihydrolipoyl]-L-lysyl-[glycine-cleavage complex H protein] + CO2</text>
        <dbReference type="Rhea" id="RHEA:24304"/>
        <dbReference type="Rhea" id="RHEA-COMP:10494"/>
        <dbReference type="Rhea" id="RHEA-COMP:10495"/>
        <dbReference type="ChEBI" id="CHEBI:15378"/>
        <dbReference type="ChEBI" id="CHEBI:16526"/>
        <dbReference type="ChEBI" id="CHEBI:57305"/>
        <dbReference type="ChEBI" id="CHEBI:83099"/>
        <dbReference type="ChEBI" id="CHEBI:83143"/>
        <dbReference type="EC" id="1.4.4.2"/>
    </reaction>
</comment>
<protein>
    <recommendedName>
        <fullName evidence="4">Probable glycine dehydrogenase (decarboxylating) subunit 1</fullName>
        <ecNumber evidence="4">1.4.4.2</ecNumber>
    </recommendedName>
    <alternativeName>
        <fullName evidence="4">Glycine cleavage system P-protein subunit 1</fullName>
    </alternativeName>
    <alternativeName>
        <fullName evidence="4">Glycine decarboxylase subunit 1</fullName>
    </alternativeName>
    <alternativeName>
        <fullName evidence="4">Glycine dehydrogenase (aminomethyl-transferring) subunit 1</fullName>
    </alternativeName>
</protein>
<dbReference type="GO" id="GO:0004375">
    <property type="term" value="F:glycine dehydrogenase (decarboxylating) activity"/>
    <property type="evidence" value="ECO:0007669"/>
    <property type="project" value="UniProtKB-EC"/>
</dbReference>
<evidence type="ECO:0000256" key="4">
    <source>
        <dbReference type="HAMAP-Rule" id="MF_00712"/>
    </source>
</evidence>
<feature type="domain" description="Glycine cleavage system P-protein N-terminal" evidence="5">
    <location>
        <begin position="1"/>
        <end position="452"/>
    </location>
</feature>
<dbReference type="SUPFAM" id="SSF53383">
    <property type="entry name" value="PLP-dependent transferases"/>
    <property type="match status" value="1"/>
</dbReference>
<proteinExistence type="inferred from homology"/>
<dbReference type="EMBL" id="FYEK01000028">
    <property type="protein sequence ID" value="SNB66180.1"/>
    <property type="molecule type" value="Genomic_DNA"/>
</dbReference>
<comment type="similarity">
    <text evidence="4">Belongs to the GcvP family. N-terminal subunit subfamily.</text>
</comment>
<accession>A0A212R2G0</accession>
<keyword evidence="7" id="KW-1185">Reference proteome</keyword>
<dbReference type="Gene3D" id="3.90.1150.10">
    <property type="entry name" value="Aspartate Aminotransferase, domain 1"/>
    <property type="match status" value="1"/>
</dbReference>
<name>A0A212R2G0_9CHLR</name>
<sequence>MRFIPHTEEERQEMLRAIGVERIEDLFADVPEAYRFPPLNLPPPLTELEARWELEALAEANTHAGQYACFLGAGAYRHFIPAVVDELLRRGEFYTAYTPYQPEVSQGTLQAMFEFQSMICALTGMEVANASHYDGSSALAEAVLMALRLTRGERPRILLFPTIHPEYRAVVRTYVQHLDVRLEGDEGWTREQLREPLAVLEALEARLDGKTAALVIPYPDFLGRVLPPARLRETADRVHRAGALLIAVINPIALALFDPPGSWGADIVVGEGQPLGIPLSFGGPYLGLMATRMAFVRQLPGRLVGETVDREGRRGYVLTLSTREQHIRREKATSNITTNVGLMALAATIYLSALGRHGLRQVATLCYHKAHYLAGRIAALPGYEVWTEQPFFHEFVVRTPRPVEEINRILYEDYQIIGGYDLGRAYPELDGHMLLCATEMNTREELDALVTALSEIGGLKAVAEAGKDPL</sequence>
<dbReference type="AlphaFoldDB" id="A0A212R2G0"/>
<evidence type="ECO:0000256" key="2">
    <source>
        <dbReference type="ARBA" id="ARBA00023002"/>
    </source>
</evidence>
<keyword evidence="2 4" id="KW-0560">Oxidoreductase</keyword>
<dbReference type="RefSeq" id="WP_088571332.1">
    <property type="nucleotide sequence ID" value="NZ_FYEK01000028.1"/>
</dbReference>
<dbReference type="InterPro" id="IPR015422">
    <property type="entry name" value="PyrdxlP-dep_Trfase_small"/>
</dbReference>
<dbReference type="PIRSF" id="PIRSF006815">
    <property type="entry name" value="GcvPA"/>
    <property type="match status" value="1"/>
</dbReference>
<dbReference type="GO" id="GO:0019464">
    <property type="term" value="P:glycine decarboxylation via glycine cleavage system"/>
    <property type="evidence" value="ECO:0007669"/>
    <property type="project" value="UniProtKB-UniRule"/>
</dbReference>
<dbReference type="GO" id="GO:0009116">
    <property type="term" value="P:nucleoside metabolic process"/>
    <property type="evidence" value="ECO:0007669"/>
    <property type="project" value="InterPro"/>
</dbReference>
<dbReference type="NCBIfam" id="NF001696">
    <property type="entry name" value="PRK00451.1"/>
    <property type="match status" value="1"/>
</dbReference>
<comment type="subunit">
    <text evidence="4">The glycine cleavage system is composed of four proteins: P, T, L and H. In this organism, the P 'protein' is a heterodimer of two subunits.</text>
</comment>
<evidence type="ECO:0000256" key="3">
    <source>
        <dbReference type="ARBA" id="ARBA00049026"/>
    </source>
</evidence>
<comment type="function">
    <text evidence="1 4">The glycine cleavage system catalyzes the degradation of glycine. The P protein binds the alpha-amino group of glycine through its pyridoxal phosphate cofactor; CO(2) is released and the remaining methylamine moiety is then transferred to the lipoamide cofactor of the H protein.</text>
</comment>
<evidence type="ECO:0000256" key="1">
    <source>
        <dbReference type="ARBA" id="ARBA00003788"/>
    </source>
</evidence>
<dbReference type="Pfam" id="PF02347">
    <property type="entry name" value="GDC-P"/>
    <property type="match status" value="1"/>
</dbReference>
<dbReference type="HAMAP" id="MF_00712">
    <property type="entry name" value="GcvPA"/>
    <property type="match status" value="1"/>
</dbReference>
<gene>
    <name evidence="4" type="primary">gcvPA</name>
    <name evidence="6" type="ORF">SAMN02746019_00000740</name>
</gene>
<dbReference type="EC" id="1.4.4.2" evidence="4"/>